<dbReference type="EMBL" id="LNNH01000059">
    <property type="protein sequence ID" value="KWW11012.1"/>
    <property type="molecule type" value="Genomic_DNA"/>
</dbReference>
<dbReference type="RefSeq" id="WP_061144704.1">
    <property type="nucleotide sequence ID" value="NZ_LNNH01000059.1"/>
</dbReference>
<proteinExistence type="predicted"/>
<dbReference type="AlphaFoldDB" id="A0A120GMK2"/>
<evidence type="ECO:0000313" key="1">
    <source>
        <dbReference type="EMBL" id="KWW11012.1"/>
    </source>
</evidence>
<protein>
    <submittedName>
        <fullName evidence="1">Uncharacterized protein</fullName>
    </submittedName>
</protein>
<sequence>MEEWCGNFSPGRRLAFCDWLGITFNYWKDHYGPFVDYFLRMYDMTLMINMLIIQETNGAFLMGTPVSIAQVF</sequence>
<organism evidence="1 2">
    <name type="scientific">Peribacillus simplex</name>
    <dbReference type="NCBI Taxonomy" id="1478"/>
    <lineage>
        <taxon>Bacteria</taxon>
        <taxon>Bacillati</taxon>
        <taxon>Bacillota</taxon>
        <taxon>Bacilli</taxon>
        <taxon>Bacillales</taxon>
        <taxon>Bacillaceae</taxon>
        <taxon>Peribacillus</taxon>
    </lineage>
</organism>
<name>A0A120GMK2_9BACI</name>
<reference evidence="1 2" key="1">
    <citation type="submission" date="2015-11" db="EMBL/GenBank/DDBJ databases">
        <title>Genome Sequence of Bacillus simplex strain VanAntwerpen2.</title>
        <authorList>
            <person name="Couger M.B."/>
        </authorList>
    </citation>
    <scope>NUCLEOTIDE SEQUENCE [LARGE SCALE GENOMIC DNA]</scope>
    <source>
        <strain evidence="1 2">VanAntwerpen02</strain>
    </source>
</reference>
<dbReference type="Proteomes" id="UP000064189">
    <property type="component" value="Unassembled WGS sequence"/>
</dbReference>
<comment type="caution">
    <text evidence="1">The sequence shown here is derived from an EMBL/GenBank/DDBJ whole genome shotgun (WGS) entry which is preliminary data.</text>
</comment>
<accession>A0A120GMK2</accession>
<evidence type="ECO:0000313" key="2">
    <source>
        <dbReference type="Proteomes" id="UP000064189"/>
    </source>
</evidence>
<keyword evidence="2" id="KW-1185">Reference proteome</keyword>
<gene>
    <name evidence="1" type="ORF">AS888_11430</name>
</gene>